<dbReference type="Gene3D" id="2.60.40.10">
    <property type="entry name" value="Immunoglobulins"/>
    <property type="match status" value="1"/>
</dbReference>
<name>A0A4W2DVS8_BOBOX</name>
<evidence type="ECO:0000256" key="10">
    <source>
        <dbReference type="SAM" id="MobiDB-lite"/>
    </source>
</evidence>
<sequence length="529" mass="58927">MGPRTLLLLLSEVLVLTETWAGECGVGRERPLRERARGPPGGRGEWDGQNPQGRSHAAALAQARPLSPGPVLSLPCFPPPFLSPKKSRSFSDLFGLTCPSAPSPLPAPSPLTRDPLQEEHRAGSHPSPPPGYHSLSYFCTCVSRPGLGEPRFFAVGYVDDTQFARFDSDAPNPRMEPRAPWMEQEGPEYWEAMTRDAKKAQQRLRTGLNTIRGFYNQSEAGERDGPGSKSRPPSPGTGWGRPESLGPRKEPGEVGGGDLTRFHFQFEFNHRGWSGRSGSHTLQWVLGCDVGPEGRLLRGIWQNAYDGADYLALNEDLRSWTAANTVAQITKRKWETSGEAEFQRNYLEVKCVQWLLRHLETGKDTLLRADPPKTHVAHHPISDREVTLRCWALGFYPEEISLTWQRDREDQTQDMEFVETRPSGDGIFQKWVALVVPSGEEQRYTCCVQHEGLQKPLTLRWEPPETSFLTMGIIVGLVLLVVAVVAVVTGAVIWRKKRSGERGHYTQAESSELPSYQSSDVCDQSSHGS</sequence>
<evidence type="ECO:0000256" key="9">
    <source>
        <dbReference type="ARBA" id="ARBA00023180"/>
    </source>
</evidence>
<feature type="region of interest" description="Disordered" evidence="10">
    <location>
        <begin position="31"/>
        <end position="62"/>
    </location>
</feature>
<keyword evidence="8 11" id="KW-0472">Membrane</keyword>
<dbReference type="GO" id="GO:0001916">
    <property type="term" value="P:positive regulation of T cell mediated cytotoxicity"/>
    <property type="evidence" value="ECO:0007669"/>
    <property type="project" value="TreeGrafter"/>
</dbReference>
<dbReference type="Gene3D" id="3.30.500.10">
    <property type="entry name" value="MHC class I-like antigen recognition-like"/>
    <property type="match status" value="2"/>
</dbReference>
<dbReference type="PANTHER" id="PTHR16675:SF251">
    <property type="entry name" value="HLA CLASS I HISTOCOMPATIBILITY ANTIGEN, C ALPHA CHAIN"/>
    <property type="match status" value="1"/>
</dbReference>
<evidence type="ECO:0000256" key="6">
    <source>
        <dbReference type="ARBA" id="ARBA00022859"/>
    </source>
</evidence>
<dbReference type="InterPro" id="IPR003597">
    <property type="entry name" value="Ig_C1-set"/>
</dbReference>
<feature type="region of interest" description="Disordered" evidence="10">
    <location>
        <begin position="101"/>
        <end position="129"/>
    </location>
</feature>
<dbReference type="Pfam" id="PF00129">
    <property type="entry name" value="MHC_I"/>
    <property type="match status" value="2"/>
</dbReference>
<dbReference type="GO" id="GO:0002486">
    <property type="term" value="P:antigen processing and presentation of endogenous peptide antigen via MHC class I via ER pathway, TAP-independent"/>
    <property type="evidence" value="ECO:0007669"/>
    <property type="project" value="TreeGrafter"/>
</dbReference>
<keyword evidence="4" id="KW-0490">MHC I</keyword>
<dbReference type="FunFam" id="3.30.500.10:FF:000001">
    <property type="entry name" value="H-2 class I histocompatibility antigen, alpha chain"/>
    <property type="match status" value="1"/>
</dbReference>
<keyword evidence="6" id="KW-0391">Immunity</keyword>
<keyword evidence="5 11" id="KW-0812">Transmembrane</keyword>
<dbReference type="GO" id="GO:0009897">
    <property type="term" value="C:external side of plasma membrane"/>
    <property type="evidence" value="ECO:0007669"/>
    <property type="project" value="TreeGrafter"/>
</dbReference>
<comment type="subcellular location">
    <subcellularLocation>
        <location evidence="2">Membrane</location>
        <topology evidence="2">Single-pass membrane protein</topology>
    </subcellularLocation>
</comment>
<evidence type="ECO:0000256" key="2">
    <source>
        <dbReference type="ARBA" id="ARBA00004167"/>
    </source>
</evidence>
<evidence type="ECO:0000259" key="13">
    <source>
        <dbReference type="PROSITE" id="PS50835"/>
    </source>
</evidence>
<dbReference type="SUPFAM" id="SSF48726">
    <property type="entry name" value="Immunoglobulin"/>
    <property type="match status" value="1"/>
</dbReference>
<evidence type="ECO:0000313" key="14">
    <source>
        <dbReference type="Ensembl" id="ENSBIXP00000030772.1"/>
    </source>
</evidence>
<dbReference type="GO" id="GO:0042612">
    <property type="term" value="C:MHC class I protein complex"/>
    <property type="evidence" value="ECO:0007669"/>
    <property type="project" value="UniProtKB-KW"/>
</dbReference>
<keyword evidence="15" id="KW-1185">Reference proteome</keyword>
<evidence type="ECO:0000256" key="1">
    <source>
        <dbReference type="ARBA" id="ARBA00002297"/>
    </source>
</evidence>
<evidence type="ECO:0000256" key="7">
    <source>
        <dbReference type="ARBA" id="ARBA00022989"/>
    </source>
</evidence>
<feature type="region of interest" description="Disordered" evidence="10">
    <location>
        <begin position="208"/>
        <end position="256"/>
    </location>
</feature>
<dbReference type="Pfam" id="PF07654">
    <property type="entry name" value="C1-set"/>
    <property type="match status" value="1"/>
</dbReference>
<dbReference type="InterPro" id="IPR007110">
    <property type="entry name" value="Ig-like_dom"/>
</dbReference>
<comment type="function">
    <text evidence="1">Involved in the presentation of foreign antigens to the immune system.</text>
</comment>
<protein>
    <recommendedName>
        <fullName evidence="13">Ig-like domain-containing protein</fullName>
    </recommendedName>
</protein>
<feature type="domain" description="Ig-like" evidence="13">
    <location>
        <begin position="372"/>
        <end position="458"/>
    </location>
</feature>
<dbReference type="Ensembl" id="ENSBIXT00000003088.1">
    <property type="protein sequence ID" value="ENSBIXP00000030772.1"/>
    <property type="gene ID" value="ENSBIXG00000012851.1"/>
</dbReference>
<comment type="similarity">
    <text evidence="3">Belongs to the MHC class I family.</text>
</comment>
<dbReference type="GO" id="GO:0030670">
    <property type="term" value="C:phagocytic vesicle membrane"/>
    <property type="evidence" value="ECO:0007669"/>
    <property type="project" value="UniProtKB-ARBA"/>
</dbReference>
<dbReference type="SUPFAM" id="SSF54452">
    <property type="entry name" value="MHC antigen-recognition domain"/>
    <property type="match status" value="2"/>
</dbReference>
<dbReference type="GO" id="GO:0005615">
    <property type="term" value="C:extracellular space"/>
    <property type="evidence" value="ECO:0007669"/>
    <property type="project" value="TreeGrafter"/>
</dbReference>
<feature type="compositionally biased region" description="Polar residues" evidence="10">
    <location>
        <begin position="507"/>
        <end position="529"/>
    </location>
</feature>
<feature type="chain" id="PRO_5021342433" description="Ig-like domain-containing protein" evidence="12">
    <location>
        <begin position="22"/>
        <end position="529"/>
    </location>
</feature>
<dbReference type="InterPro" id="IPR003006">
    <property type="entry name" value="Ig/MHC_CS"/>
</dbReference>
<dbReference type="SMART" id="SM00407">
    <property type="entry name" value="IGc1"/>
    <property type="match status" value="1"/>
</dbReference>
<evidence type="ECO:0000256" key="4">
    <source>
        <dbReference type="ARBA" id="ARBA00022451"/>
    </source>
</evidence>
<evidence type="ECO:0000256" key="11">
    <source>
        <dbReference type="SAM" id="Phobius"/>
    </source>
</evidence>
<evidence type="ECO:0000256" key="8">
    <source>
        <dbReference type="ARBA" id="ARBA00023136"/>
    </source>
</evidence>
<proteinExistence type="inferred from homology"/>
<evidence type="ECO:0000313" key="15">
    <source>
        <dbReference type="Proteomes" id="UP000314981"/>
    </source>
</evidence>
<dbReference type="InterPro" id="IPR011161">
    <property type="entry name" value="MHC_I-like_Ag-recog"/>
</dbReference>
<reference evidence="14" key="3">
    <citation type="submission" date="2025-09" db="UniProtKB">
        <authorList>
            <consortium name="Ensembl"/>
        </authorList>
    </citation>
    <scope>IDENTIFICATION</scope>
</reference>
<dbReference type="GO" id="GO:0098553">
    <property type="term" value="C:lumenal side of endoplasmic reticulum membrane"/>
    <property type="evidence" value="ECO:0007669"/>
    <property type="project" value="UniProtKB-ARBA"/>
</dbReference>
<feature type="transmembrane region" description="Helical" evidence="11">
    <location>
        <begin position="468"/>
        <end position="494"/>
    </location>
</feature>
<reference evidence="14 15" key="1">
    <citation type="submission" date="2018-11" db="EMBL/GenBank/DDBJ databases">
        <title>Haplotype-resolved cattle genomes.</title>
        <authorList>
            <person name="Low W.Y."/>
            <person name="Tearle R."/>
            <person name="Bickhart D.M."/>
            <person name="Rosen B.D."/>
            <person name="Koren S."/>
            <person name="Rhie A."/>
            <person name="Hiendleder S."/>
            <person name="Phillippy A.M."/>
            <person name="Smith T.P.L."/>
            <person name="Williams J.L."/>
        </authorList>
    </citation>
    <scope>NUCLEOTIDE SEQUENCE [LARGE SCALE GENOMIC DNA]</scope>
</reference>
<feature type="compositionally biased region" description="Polar residues" evidence="10">
    <location>
        <begin position="208"/>
        <end position="219"/>
    </location>
</feature>
<dbReference type="GO" id="GO:0006955">
    <property type="term" value="P:immune response"/>
    <property type="evidence" value="ECO:0007669"/>
    <property type="project" value="TreeGrafter"/>
</dbReference>
<evidence type="ECO:0000256" key="12">
    <source>
        <dbReference type="SAM" id="SignalP"/>
    </source>
</evidence>
<dbReference type="FunFam" id="3.30.500.10:FF:000013">
    <property type="entry name" value="Histocompatibility 2, blastocyst"/>
    <property type="match status" value="1"/>
</dbReference>
<dbReference type="GO" id="GO:0005102">
    <property type="term" value="F:signaling receptor binding"/>
    <property type="evidence" value="ECO:0007669"/>
    <property type="project" value="TreeGrafter"/>
</dbReference>
<dbReference type="GO" id="GO:0002476">
    <property type="term" value="P:antigen processing and presentation of endogenous peptide antigen via MHC class Ib"/>
    <property type="evidence" value="ECO:0007669"/>
    <property type="project" value="TreeGrafter"/>
</dbReference>
<dbReference type="PANTHER" id="PTHR16675">
    <property type="entry name" value="MHC CLASS I-RELATED"/>
    <property type="match status" value="1"/>
</dbReference>
<dbReference type="AlphaFoldDB" id="A0A4W2DVS8"/>
<dbReference type="InterPro" id="IPR037055">
    <property type="entry name" value="MHC_I-like_Ag-recog_sf"/>
</dbReference>
<dbReference type="InterPro" id="IPR011162">
    <property type="entry name" value="MHC_I/II-like_Ag-recog"/>
</dbReference>
<dbReference type="InterPro" id="IPR036179">
    <property type="entry name" value="Ig-like_dom_sf"/>
</dbReference>
<organism evidence="14 15">
    <name type="scientific">Bos indicus x Bos taurus</name>
    <name type="common">Hybrid cattle</name>
    <dbReference type="NCBI Taxonomy" id="30522"/>
    <lineage>
        <taxon>Eukaryota</taxon>
        <taxon>Metazoa</taxon>
        <taxon>Chordata</taxon>
        <taxon>Craniata</taxon>
        <taxon>Vertebrata</taxon>
        <taxon>Euteleostomi</taxon>
        <taxon>Mammalia</taxon>
        <taxon>Eutheria</taxon>
        <taxon>Laurasiatheria</taxon>
        <taxon>Artiodactyla</taxon>
        <taxon>Ruminantia</taxon>
        <taxon>Pecora</taxon>
        <taxon>Bovidae</taxon>
        <taxon>Bovinae</taxon>
        <taxon>Bos</taxon>
    </lineage>
</organism>
<reference evidence="14" key="2">
    <citation type="submission" date="2025-08" db="UniProtKB">
        <authorList>
            <consortium name="Ensembl"/>
        </authorList>
    </citation>
    <scope>IDENTIFICATION</scope>
</reference>
<dbReference type="InterPro" id="IPR050208">
    <property type="entry name" value="MHC_class-I_related"/>
</dbReference>
<feature type="signal peptide" evidence="12">
    <location>
        <begin position="1"/>
        <end position="21"/>
    </location>
</feature>
<dbReference type="FunFam" id="2.60.40.10:FF:000014">
    <property type="entry name" value="H-2 class I histocompatibility antigen, alpha chain"/>
    <property type="match status" value="1"/>
</dbReference>
<dbReference type="OMA" id="VIWWKKH"/>
<keyword evidence="7 11" id="KW-1133">Transmembrane helix</keyword>
<dbReference type="PROSITE" id="PS00290">
    <property type="entry name" value="IG_MHC"/>
    <property type="match status" value="1"/>
</dbReference>
<feature type="region of interest" description="Disordered" evidence="10">
    <location>
        <begin position="504"/>
        <end position="529"/>
    </location>
</feature>
<evidence type="ECO:0000256" key="5">
    <source>
        <dbReference type="ARBA" id="ARBA00022692"/>
    </source>
</evidence>
<dbReference type="STRING" id="30522.A0A4W2DVS8"/>
<evidence type="ECO:0000256" key="3">
    <source>
        <dbReference type="ARBA" id="ARBA00006909"/>
    </source>
</evidence>
<dbReference type="PROSITE" id="PS50835">
    <property type="entry name" value="IG_LIKE"/>
    <property type="match status" value="1"/>
</dbReference>
<dbReference type="Proteomes" id="UP000314981">
    <property type="component" value="Chromosome 23"/>
</dbReference>
<dbReference type="InterPro" id="IPR013783">
    <property type="entry name" value="Ig-like_fold"/>
</dbReference>
<accession>A0A4W2DVS8</accession>
<keyword evidence="12" id="KW-0732">Signal</keyword>
<keyword evidence="9" id="KW-0325">Glycoprotein</keyword>
<dbReference type="GO" id="GO:0042605">
    <property type="term" value="F:peptide antigen binding"/>
    <property type="evidence" value="ECO:0007669"/>
    <property type="project" value="TreeGrafter"/>
</dbReference>
<dbReference type="CDD" id="cd07698">
    <property type="entry name" value="IgC1_MHC_I_alpha3"/>
    <property type="match status" value="1"/>
</dbReference>